<comment type="subunit">
    <text evidence="6">Forms polymers.</text>
</comment>
<dbReference type="Pfam" id="PF06723">
    <property type="entry name" value="MreB_Mbl"/>
    <property type="match status" value="1"/>
</dbReference>
<dbReference type="EMBL" id="CP097253">
    <property type="protein sequence ID" value="UUR09324.1"/>
    <property type="molecule type" value="Genomic_DNA"/>
</dbReference>
<evidence type="ECO:0000256" key="3">
    <source>
        <dbReference type="ARBA" id="ARBA00022840"/>
    </source>
</evidence>
<name>A0ABY5MXZ3_9SPHN</name>
<evidence type="ECO:0000313" key="7">
    <source>
        <dbReference type="EMBL" id="UUR09324.1"/>
    </source>
</evidence>
<evidence type="ECO:0000256" key="1">
    <source>
        <dbReference type="ARBA" id="ARBA00022490"/>
    </source>
</evidence>
<feature type="binding site" evidence="6">
    <location>
        <begin position="17"/>
        <end position="19"/>
    </location>
    <ligand>
        <name>ATP</name>
        <dbReference type="ChEBI" id="CHEBI:30616"/>
    </ligand>
</feature>
<keyword evidence="4 6" id="KW-0133">Cell shape</keyword>
<dbReference type="InterPro" id="IPR004753">
    <property type="entry name" value="MreB"/>
</dbReference>
<dbReference type="InterPro" id="IPR056546">
    <property type="entry name" value="MreB_MamK-like"/>
</dbReference>
<gene>
    <name evidence="6" type="primary">mreB</name>
    <name evidence="7" type="ORF">M1K48_06855</name>
</gene>
<dbReference type="CDD" id="cd10225">
    <property type="entry name" value="ASKHA_NBD_MreB-like"/>
    <property type="match status" value="1"/>
</dbReference>
<keyword evidence="2 6" id="KW-0547">Nucleotide-binding</keyword>
<evidence type="ECO:0000256" key="5">
    <source>
        <dbReference type="ARBA" id="ARBA00023458"/>
    </source>
</evidence>
<evidence type="ECO:0000256" key="2">
    <source>
        <dbReference type="ARBA" id="ARBA00022741"/>
    </source>
</evidence>
<reference evidence="7 8" key="1">
    <citation type="submission" date="2022-05" db="EMBL/GenBank/DDBJ databases">
        <title>S8-45 Sphingomonas ultraviolaceadurans.</title>
        <authorList>
            <person name="Liu Y."/>
        </authorList>
    </citation>
    <scope>NUCLEOTIDE SEQUENCE [LARGE SCALE GENOMIC DNA]</scope>
    <source>
        <strain evidence="7 8">S8-45</strain>
    </source>
</reference>
<comment type="subcellular location">
    <subcellularLocation>
        <location evidence="6">Cytoplasm</location>
    </subcellularLocation>
    <text evidence="6">Membrane-associated.</text>
</comment>
<keyword evidence="3 6" id="KW-0067">ATP-binding</keyword>
<dbReference type="PRINTS" id="PR01652">
    <property type="entry name" value="SHAPEPROTEIN"/>
</dbReference>
<evidence type="ECO:0000313" key="8">
    <source>
        <dbReference type="Proteomes" id="UP000831921"/>
    </source>
</evidence>
<comment type="caution">
    <text evidence="6">Lacks conserved residue(s) required for the propagation of feature annotation.</text>
</comment>
<dbReference type="PANTHER" id="PTHR42749">
    <property type="entry name" value="CELL SHAPE-DETERMINING PROTEIN MREB"/>
    <property type="match status" value="1"/>
</dbReference>
<dbReference type="Gene3D" id="3.30.420.40">
    <property type="match status" value="3"/>
</dbReference>
<dbReference type="InterPro" id="IPR043129">
    <property type="entry name" value="ATPase_NBD"/>
</dbReference>
<feature type="binding site" evidence="6">
    <location>
        <begin position="292"/>
        <end position="295"/>
    </location>
    <ligand>
        <name>ATP</name>
        <dbReference type="ChEBI" id="CHEBI:30616"/>
    </ligand>
</feature>
<evidence type="ECO:0000256" key="4">
    <source>
        <dbReference type="ARBA" id="ARBA00022960"/>
    </source>
</evidence>
<dbReference type="SUPFAM" id="SSF53067">
    <property type="entry name" value="Actin-like ATPase domain"/>
    <property type="match status" value="2"/>
</dbReference>
<evidence type="ECO:0000256" key="6">
    <source>
        <dbReference type="HAMAP-Rule" id="MF_02207"/>
    </source>
</evidence>
<keyword evidence="8" id="KW-1185">Reference proteome</keyword>
<dbReference type="PANTHER" id="PTHR42749:SF1">
    <property type="entry name" value="CELL SHAPE-DETERMINING PROTEIN MREB"/>
    <property type="match status" value="1"/>
</dbReference>
<feature type="binding site" evidence="6">
    <location>
        <begin position="163"/>
        <end position="165"/>
    </location>
    <ligand>
        <name>ATP</name>
        <dbReference type="ChEBI" id="CHEBI:30616"/>
    </ligand>
</feature>
<comment type="similarity">
    <text evidence="5 6">Belongs to the FtsA/MreB family.</text>
</comment>
<keyword evidence="1 6" id="KW-0963">Cytoplasm</keyword>
<accession>A0ABY5MXZ3</accession>
<comment type="function">
    <text evidence="6">Forms membrane-associated dynamic filaments that are essential for cell shape determination. Acts by regulating cell wall synthesis and cell elongation, and thus cell shape. A feedback loop between cell geometry and MreB localization may maintain elongated cell shape by targeting cell wall growth to regions of negative cell wall curvature.</text>
</comment>
<dbReference type="Proteomes" id="UP000831921">
    <property type="component" value="Chromosome"/>
</dbReference>
<sequence length="331" mass="35186">MFFNARSTSPIGIDLGTANTIVVAAGNGIVFDQPTVCCFQGFDAAPRLIAAGYEASRYVGRISKPLKIVRPLRNGVLSDMRATRELLHFARRSIGKRRGLNLVQPIIGVPADATQSEQRALETAAVDAGFGAPKLVPEPLLAAIGAGLDVDQARGRMVVDCGAGTTEVAVISLGSICLSKSVRGGGDALDQALLDHLAFHHRFQIGEREAEKFKLRLSELFGAGETDAVVSVRGLDTSTGLPQTLTLSAEECRPVWIKLVEQIGRAVRQALSETPPELSEDILEDGITLTGGGALAALLSRHIAEEAQVMTRIAQQPRHCVASGLQKLLLQ</sequence>
<proteinExistence type="inferred from homology"/>
<protein>
    <recommendedName>
        <fullName evidence="6">Cell shape-determining protein MreB</fullName>
    </recommendedName>
</protein>
<dbReference type="RefSeq" id="WP_249505091.1">
    <property type="nucleotide sequence ID" value="NZ_CP097253.1"/>
</dbReference>
<dbReference type="HAMAP" id="MF_02207">
    <property type="entry name" value="MreB"/>
    <property type="match status" value="1"/>
</dbReference>
<organism evidence="7 8">
    <name type="scientific">Sphingomonas glaciei</name>
    <dbReference type="NCBI Taxonomy" id="2938948"/>
    <lineage>
        <taxon>Bacteria</taxon>
        <taxon>Pseudomonadati</taxon>
        <taxon>Pseudomonadota</taxon>
        <taxon>Alphaproteobacteria</taxon>
        <taxon>Sphingomonadales</taxon>
        <taxon>Sphingomonadaceae</taxon>
        <taxon>Sphingomonas</taxon>
    </lineage>
</organism>
<dbReference type="NCBIfam" id="NF010539">
    <property type="entry name" value="PRK13927.1"/>
    <property type="match status" value="1"/>
</dbReference>